<proteinExistence type="predicted"/>
<dbReference type="RefSeq" id="WP_166961736.1">
    <property type="nucleotide sequence ID" value="NZ_BMNR01000002.1"/>
</dbReference>
<evidence type="ECO:0000313" key="2">
    <source>
        <dbReference type="Proteomes" id="UP000612329"/>
    </source>
</evidence>
<comment type="caution">
    <text evidence="1">The sequence shown here is derived from an EMBL/GenBank/DDBJ whole genome shotgun (WGS) entry which is preliminary data.</text>
</comment>
<dbReference type="PROSITE" id="PS51257">
    <property type="entry name" value="PROKAR_LIPOPROTEIN"/>
    <property type="match status" value="1"/>
</dbReference>
<accession>A0A8J3BJE6</accession>
<dbReference type="EMBL" id="BMNR01000002">
    <property type="protein sequence ID" value="GGK18614.1"/>
    <property type="molecule type" value="Genomic_DNA"/>
</dbReference>
<evidence type="ECO:0000313" key="1">
    <source>
        <dbReference type="EMBL" id="GGK18614.1"/>
    </source>
</evidence>
<reference evidence="1" key="2">
    <citation type="submission" date="2020-09" db="EMBL/GenBank/DDBJ databases">
        <authorList>
            <person name="Sun Q."/>
            <person name="Ohkuma M."/>
        </authorList>
    </citation>
    <scope>NUCLEOTIDE SEQUENCE</scope>
    <source>
        <strain evidence="1">JCM 12862</strain>
    </source>
</reference>
<keyword evidence="2" id="KW-1185">Reference proteome</keyword>
<organism evidence="1 2">
    <name type="scientific">Yeosuana aromativorans</name>
    <dbReference type="NCBI Taxonomy" id="288019"/>
    <lineage>
        <taxon>Bacteria</taxon>
        <taxon>Pseudomonadati</taxon>
        <taxon>Bacteroidota</taxon>
        <taxon>Flavobacteriia</taxon>
        <taxon>Flavobacteriales</taxon>
        <taxon>Flavobacteriaceae</taxon>
        <taxon>Yeosuana</taxon>
    </lineage>
</organism>
<gene>
    <name evidence="1" type="ORF">GCM10007962_10990</name>
</gene>
<name>A0A8J3BJE6_9FLAO</name>
<reference evidence="1" key="1">
    <citation type="journal article" date="2014" name="Int. J. Syst. Evol. Microbiol.">
        <title>Complete genome sequence of Corynebacterium casei LMG S-19264T (=DSM 44701T), isolated from a smear-ripened cheese.</title>
        <authorList>
            <consortium name="US DOE Joint Genome Institute (JGI-PGF)"/>
            <person name="Walter F."/>
            <person name="Albersmeier A."/>
            <person name="Kalinowski J."/>
            <person name="Ruckert C."/>
        </authorList>
    </citation>
    <scope>NUCLEOTIDE SEQUENCE</scope>
    <source>
        <strain evidence="1">JCM 12862</strain>
    </source>
</reference>
<sequence length="144" mass="16368">MKTSRKYLFISALFISAFISSCKNQDNKKEPVGTNQIESPTKMISKSAQAAKIESSKVCYVNNKFMGIDQIPVVFEGKTYYGCCPDCVGKLKSIREVRYSKDPLTGKEVDKALAYIVLSPQGNNDVLYFESEQSYKKYFKFHKK</sequence>
<dbReference type="Proteomes" id="UP000612329">
    <property type="component" value="Unassembled WGS sequence"/>
</dbReference>
<protein>
    <recommendedName>
        <fullName evidence="3">MlpB protein</fullName>
    </recommendedName>
</protein>
<evidence type="ECO:0008006" key="3">
    <source>
        <dbReference type="Google" id="ProtNLM"/>
    </source>
</evidence>
<dbReference type="AlphaFoldDB" id="A0A8J3BJE6"/>